<feature type="binding site" evidence="6">
    <location>
        <position position="58"/>
    </location>
    <ligand>
        <name>molybdate</name>
        <dbReference type="ChEBI" id="CHEBI:36264"/>
    </ligand>
</feature>
<evidence type="ECO:0000256" key="2">
    <source>
        <dbReference type="ARBA" id="ARBA00022505"/>
    </source>
</evidence>
<evidence type="ECO:0000256" key="3">
    <source>
        <dbReference type="ARBA" id="ARBA00022723"/>
    </source>
</evidence>
<feature type="chain" id="PRO_5012379935" evidence="7">
    <location>
        <begin position="22"/>
        <end position="253"/>
    </location>
</feature>
<keyword evidence="11" id="KW-1185">Reference proteome</keyword>
<feature type="binding site" evidence="6">
    <location>
        <position position="143"/>
    </location>
    <ligand>
        <name>molybdate</name>
        <dbReference type="ChEBI" id="CHEBI:36264"/>
    </ligand>
</feature>
<dbReference type="Proteomes" id="UP000231702">
    <property type="component" value="Unassembled WGS sequence"/>
</dbReference>
<evidence type="ECO:0000256" key="5">
    <source>
        <dbReference type="ARBA" id="ARBA00062515"/>
    </source>
</evidence>
<dbReference type="Gene3D" id="3.40.190.10">
    <property type="entry name" value="Periplasmic binding protein-like II"/>
    <property type="match status" value="2"/>
</dbReference>
<sequence>MRRAPLLTACLLGLLPLRASAEEVTLFAAASLKTALETLEPVFEEATGADLRISLAGSSALARQIEQGAPADVYISANPDWMDLLEGEGLLAPGTRKDLLSNEITLVAPAGEAPEIDLMSHPELPKILGAAPLAMALVEAVPAGIYGKQALTSLGLWEAVAPHVAQADNVRAALSLVALGEAPLGIVYATDARAEPKVEVVATFPADSHDPILYPIAALAENRSPLTEELLVFLTGPEARATFEAQGFTWLGD</sequence>
<dbReference type="AlphaFoldDB" id="A0A285J6I3"/>
<dbReference type="PIRSF" id="PIRSF004846">
    <property type="entry name" value="ModA"/>
    <property type="match status" value="1"/>
</dbReference>
<evidence type="ECO:0000313" key="9">
    <source>
        <dbReference type="EMBL" id="SNY54966.1"/>
    </source>
</evidence>
<dbReference type="GO" id="GO:0030288">
    <property type="term" value="C:outer membrane-bounded periplasmic space"/>
    <property type="evidence" value="ECO:0007669"/>
    <property type="project" value="TreeGrafter"/>
</dbReference>
<evidence type="ECO:0000313" key="10">
    <source>
        <dbReference type="Proteomes" id="UP000231655"/>
    </source>
</evidence>
<dbReference type="InterPro" id="IPR005950">
    <property type="entry name" value="ModA"/>
</dbReference>
<evidence type="ECO:0000256" key="4">
    <source>
        <dbReference type="ARBA" id="ARBA00022729"/>
    </source>
</evidence>
<keyword evidence="4 7" id="KW-0732">Signal</keyword>
<evidence type="ECO:0000256" key="1">
    <source>
        <dbReference type="ARBA" id="ARBA00009175"/>
    </source>
</evidence>
<dbReference type="FunFam" id="3.40.190.10:FF:000035">
    <property type="entry name" value="Molybdate ABC transporter substrate-binding protein"/>
    <property type="match status" value="1"/>
</dbReference>
<dbReference type="RefSeq" id="WP_097146658.1">
    <property type="nucleotide sequence ID" value="NZ_OBEA01000005.1"/>
</dbReference>
<evidence type="ECO:0000256" key="7">
    <source>
        <dbReference type="SAM" id="SignalP"/>
    </source>
</evidence>
<dbReference type="Pfam" id="PF13531">
    <property type="entry name" value="SBP_bac_11"/>
    <property type="match status" value="1"/>
</dbReference>
<name>A0A285J6I3_9RHOB</name>
<organism evidence="9 10">
    <name type="scientific">Pseudooceanicola antarcticus</name>
    <dbReference type="NCBI Taxonomy" id="1247613"/>
    <lineage>
        <taxon>Bacteria</taxon>
        <taxon>Pseudomonadati</taxon>
        <taxon>Pseudomonadota</taxon>
        <taxon>Alphaproteobacteria</taxon>
        <taxon>Rhodobacterales</taxon>
        <taxon>Paracoccaceae</taxon>
        <taxon>Pseudooceanicola</taxon>
    </lineage>
</organism>
<evidence type="ECO:0000313" key="11">
    <source>
        <dbReference type="Proteomes" id="UP000231702"/>
    </source>
</evidence>
<dbReference type="InterPro" id="IPR050682">
    <property type="entry name" value="ModA/WtpA"/>
</dbReference>
<dbReference type="PANTHER" id="PTHR30632">
    <property type="entry name" value="MOLYBDATE-BINDING PERIPLASMIC PROTEIN"/>
    <property type="match status" value="1"/>
</dbReference>
<evidence type="ECO:0000256" key="6">
    <source>
        <dbReference type="PIRSR" id="PIRSR004846-1"/>
    </source>
</evidence>
<feature type="binding site" evidence="6">
    <location>
        <position position="188"/>
    </location>
    <ligand>
        <name>molybdate</name>
        <dbReference type="ChEBI" id="CHEBI:36264"/>
    </ligand>
</feature>
<dbReference type="GO" id="GO:1901359">
    <property type="term" value="F:tungstate binding"/>
    <property type="evidence" value="ECO:0007669"/>
    <property type="project" value="UniProtKB-ARBA"/>
</dbReference>
<dbReference type="GO" id="GO:0030973">
    <property type="term" value="F:molybdate ion binding"/>
    <property type="evidence" value="ECO:0007669"/>
    <property type="project" value="TreeGrafter"/>
</dbReference>
<dbReference type="SUPFAM" id="SSF53850">
    <property type="entry name" value="Periplasmic binding protein-like II"/>
    <property type="match status" value="1"/>
</dbReference>
<comment type="subunit">
    <text evidence="5">The complex is composed of two ATP-binding proteins (ModC), two transmembrane proteins (ModB) and a solute-binding protein (ModA).</text>
</comment>
<comment type="similarity">
    <text evidence="1">Belongs to the bacterial solute-binding protein ModA family.</text>
</comment>
<dbReference type="Proteomes" id="UP000231655">
    <property type="component" value="Unassembled WGS sequence"/>
</dbReference>
<protein>
    <submittedName>
        <fullName evidence="8">Molybdate ABC transporter substrate-binding protein</fullName>
    </submittedName>
    <submittedName>
        <fullName evidence="9">Molybdate transport system substrate-binding protein</fullName>
    </submittedName>
</protein>
<evidence type="ECO:0000313" key="8">
    <source>
        <dbReference type="EMBL" id="PJE29648.1"/>
    </source>
</evidence>
<feature type="binding site" evidence="6">
    <location>
        <position position="170"/>
    </location>
    <ligand>
        <name>molybdate</name>
        <dbReference type="ChEBI" id="CHEBI:36264"/>
    </ligand>
</feature>
<reference evidence="8 11" key="2">
    <citation type="journal article" date="2018" name="Int. J. Syst. Evol. Microbiol.">
        <title>Pseudooceanicola lipolyticus sp. nov., a marine alphaproteobacterium, reclassification of Oceanicola flagellatus as Pseudooceanicola flagellatus comb. nov. and emended description of the genus Pseudooceanicola.</title>
        <authorList>
            <person name="Huang M.-M."/>
            <person name="Guo L.-L."/>
            <person name="Wu Y.-H."/>
            <person name="Lai Q.-L."/>
            <person name="Shao Z.-Z."/>
            <person name="Wang C.-S."/>
            <person name="Wu M."/>
            <person name="Xu X.-W."/>
        </authorList>
    </citation>
    <scope>NUCLEOTIDE SEQUENCE [LARGE SCALE GENOMIC DNA]</scope>
    <source>
        <strain evidence="8 11">Ar-45</strain>
    </source>
</reference>
<dbReference type="EMBL" id="OBEA01000005">
    <property type="protein sequence ID" value="SNY54966.1"/>
    <property type="molecule type" value="Genomic_DNA"/>
</dbReference>
<feature type="binding site" evidence="6">
    <location>
        <position position="31"/>
    </location>
    <ligand>
        <name>molybdate</name>
        <dbReference type="ChEBI" id="CHEBI:36264"/>
    </ligand>
</feature>
<dbReference type="EMBL" id="PGTD01000015">
    <property type="protein sequence ID" value="PJE29648.1"/>
    <property type="molecule type" value="Genomic_DNA"/>
</dbReference>
<feature type="signal peptide" evidence="7">
    <location>
        <begin position="1"/>
        <end position="21"/>
    </location>
</feature>
<dbReference type="GO" id="GO:0046872">
    <property type="term" value="F:metal ion binding"/>
    <property type="evidence" value="ECO:0007669"/>
    <property type="project" value="UniProtKB-KW"/>
</dbReference>
<reference evidence="9 10" key="1">
    <citation type="submission" date="2017-09" db="EMBL/GenBank/DDBJ databases">
        <authorList>
            <person name="Ehlers B."/>
            <person name="Leendertz F.H."/>
        </authorList>
    </citation>
    <scope>NUCLEOTIDE SEQUENCE [LARGE SCALE GENOMIC DNA]</scope>
    <source>
        <strain evidence="9 10">CGMCC 1.12662</strain>
    </source>
</reference>
<dbReference type="GO" id="GO:0015689">
    <property type="term" value="P:molybdate ion transport"/>
    <property type="evidence" value="ECO:0007669"/>
    <property type="project" value="InterPro"/>
</dbReference>
<dbReference type="NCBIfam" id="TIGR01256">
    <property type="entry name" value="modA"/>
    <property type="match status" value="1"/>
</dbReference>
<keyword evidence="3 6" id="KW-0479">Metal-binding</keyword>
<dbReference type="PANTHER" id="PTHR30632:SF17">
    <property type="entry name" value="MOLYBDATE-BINDING PROTEIN MODA"/>
    <property type="match status" value="1"/>
</dbReference>
<keyword evidence="2 6" id="KW-0500">Molybdenum</keyword>
<accession>A0A285J6I3</accession>
<gene>
    <name evidence="8" type="primary">modA</name>
    <name evidence="8" type="ORF">CVM39_07000</name>
    <name evidence="9" type="ORF">SAMN06297129_2962</name>
</gene>
<dbReference type="OrthoDB" id="9785015at2"/>
<proteinExistence type="inferred from homology"/>